<evidence type="ECO:0000313" key="7">
    <source>
        <dbReference type="EMBL" id="MBK9983046.1"/>
    </source>
</evidence>
<dbReference type="InterPro" id="IPR050739">
    <property type="entry name" value="MFP"/>
</dbReference>
<reference evidence="7 8" key="1">
    <citation type="submission" date="2020-10" db="EMBL/GenBank/DDBJ databases">
        <title>Connecting structure to function with the recovery of over 1000 high-quality activated sludge metagenome-assembled genomes encoding full-length rRNA genes using long-read sequencing.</title>
        <authorList>
            <person name="Singleton C.M."/>
            <person name="Petriglieri F."/>
            <person name="Kristensen J.M."/>
            <person name="Kirkegaard R.H."/>
            <person name="Michaelsen T.Y."/>
            <person name="Andersen M.H."/>
            <person name="Karst S.M."/>
            <person name="Dueholm M.S."/>
            <person name="Nielsen P.H."/>
            <person name="Albertsen M."/>
        </authorList>
    </citation>
    <scope>NUCLEOTIDE SEQUENCE [LARGE SCALE GENOMIC DNA]</scope>
    <source>
        <strain evidence="7">Ribe_18-Q3-R11-54_MAXAC.273</strain>
    </source>
</reference>
<evidence type="ECO:0000256" key="4">
    <source>
        <dbReference type="ARBA" id="ARBA00023136"/>
    </source>
</evidence>
<comment type="caution">
    <text evidence="7">The sequence shown here is derived from an EMBL/GenBank/DDBJ whole genome shotgun (WGS) entry which is preliminary data.</text>
</comment>
<feature type="coiled-coil region" evidence="5">
    <location>
        <begin position="163"/>
        <end position="215"/>
    </location>
</feature>
<dbReference type="GO" id="GO:0016020">
    <property type="term" value="C:membrane"/>
    <property type="evidence" value="ECO:0007669"/>
    <property type="project" value="UniProtKB-SubCell"/>
</dbReference>
<dbReference type="Proteomes" id="UP000808337">
    <property type="component" value="Unassembled WGS sequence"/>
</dbReference>
<gene>
    <name evidence="7" type="ORF">IPP15_11590</name>
</gene>
<evidence type="ECO:0008006" key="9">
    <source>
        <dbReference type="Google" id="ProtNLM"/>
    </source>
</evidence>
<keyword evidence="5" id="KW-0175">Coiled coil</keyword>
<keyword evidence="3 6" id="KW-1133">Transmembrane helix</keyword>
<evidence type="ECO:0000256" key="1">
    <source>
        <dbReference type="ARBA" id="ARBA00004167"/>
    </source>
</evidence>
<evidence type="ECO:0000256" key="5">
    <source>
        <dbReference type="SAM" id="Coils"/>
    </source>
</evidence>
<name>A0A9D7SVU6_9BACT</name>
<dbReference type="EMBL" id="JADKGY010000008">
    <property type="protein sequence ID" value="MBK9983046.1"/>
    <property type="molecule type" value="Genomic_DNA"/>
</dbReference>
<keyword evidence="4 6" id="KW-0472">Membrane</keyword>
<dbReference type="PANTHER" id="PTHR30386">
    <property type="entry name" value="MEMBRANE FUSION SUBUNIT OF EMRAB-TOLC MULTIDRUG EFFLUX PUMP"/>
    <property type="match status" value="1"/>
</dbReference>
<dbReference type="PANTHER" id="PTHR30386:SF26">
    <property type="entry name" value="TRANSPORT PROTEIN COMB"/>
    <property type="match status" value="1"/>
</dbReference>
<protein>
    <recommendedName>
        <fullName evidence="9">HlyD family efflux transporter periplasmic adaptor subunit</fullName>
    </recommendedName>
</protein>
<evidence type="ECO:0000256" key="2">
    <source>
        <dbReference type="ARBA" id="ARBA00022692"/>
    </source>
</evidence>
<evidence type="ECO:0000256" key="3">
    <source>
        <dbReference type="ARBA" id="ARBA00022989"/>
    </source>
</evidence>
<proteinExistence type="predicted"/>
<dbReference type="Gene3D" id="2.40.50.100">
    <property type="match status" value="1"/>
</dbReference>
<dbReference type="AlphaFoldDB" id="A0A9D7SVU6"/>
<organism evidence="7 8">
    <name type="scientific">Candidatus Opimibacter skivensis</name>
    <dbReference type="NCBI Taxonomy" id="2982028"/>
    <lineage>
        <taxon>Bacteria</taxon>
        <taxon>Pseudomonadati</taxon>
        <taxon>Bacteroidota</taxon>
        <taxon>Saprospiria</taxon>
        <taxon>Saprospirales</taxon>
        <taxon>Saprospiraceae</taxon>
        <taxon>Candidatus Opimibacter</taxon>
    </lineage>
</organism>
<accession>A0A9D7SVU6</accession>
<feature type="transmembrane region" description="Helical" evidence="6">
    <location>
        <begin position="7"/>
        <end position="25"/>
    </location>
</feature>
<evidence type="ECO:0000256" key="6">
    <source>
        <dbReference type="SAM" id="Phobius"/>
    </source>
</evidence>
<sequence length="351" mass="40076">MRRINLLFLFIPVVFLALIFIYQGLNHSTANFFGVAENQETQINLEHAATVRKINVSEGEFVTKGTLLMEVNWSALDFKLSALNHDVSELTARDQLSQAEIKSNLNRYTALRAEKAEDIQARIRLMESENLLNQQLFTDLKSLPSTDIKSSSSVYDTRLQSLREELRLSLEPLDIEIAQLEHELKSAHIPAQTEIGKLKNEIELYEKERKELEIYAPSDGLVGSIHCRIGENIPEFNALISFYERNPNTVIAYLHESLSLQIKVGDSLSVVSTLHPDETCIGRVSGLGHRIVEIPERLRKIPEIKTYGREVLIEIPSNNNFLQKEKVILQRWPAEPFSFLSFFQKSFHTTS</sequence>
<evidence type="ECO:0000313" key="8">
    <source>
        <dbReference type="Proteomes" id="UP000808337"/>
    </source>
</evidence>
<comment type="subcellular location">
    <subcellularLocation>
        <location evidence="1">Membrane</location>
        <topology evidence="1">Single-pass membrane protein</topology>
    </subcellularLocation>
</comment>
<keyword evidence="2 6" id="KW-0812">Transmembrane</keyword>